<dbReference type="STRING" id="10116.ENSRNOP00000070153"/>
<dbReference type="PANTHER" id="PTHR12484:SF2">
    <property type="entry name" value="A-KINASE ANCHOR PROTEIN 17A"/>
    <property type="match status" value="1"/>
</dbReference>
<protein>
    <submittedName>
        <fullName evidence="2">A-kinase anchoring protein 17A</fullName>
    </submittedName>
</protein>
<dbReference type="InterPro" id="IPR056852">
    <property type="entry name" value="AK17A/B"/>
</dbReference>
<sequence length="712" mass="77554">MSSATIVHDPSEAVPLCPALGLYLKPIARVTISVSLPPPPPAPPPSPSSTSPPPRAPSRAVSNWEVMEGLRAMAQGARAPLSSLRLARGGPEVVRFEGEVENRALVRPALAGLDGKTMMLSGLPHGLRVSAAEATPPPTDDPAHPHDTIHLQGLPCRWFAPRGGSGGDEAGGISSPGGIASAERPSEALLRQAFGAFGEIRHVDIPMLDPYLGEDGSHGGGGGGRLRFEAYVQYRERDAYARAMAALRGAKLMFRGTDGKAVACGIKVTSDATQHLSEASIRRRQLERQKLQELEQRREEQKRKEREDEARRRAGQRKQREAEQQQRARRREEKLRRREARQRARKRRGRRREEEEEEEEAEPQPVLGREEEEGAEPRRLLLAQRNLQSVRLIAALLARAEAARRRQREQSEERRRHAKEAELRRQQEAELRRQREAELRRVEEEKRRALGLQRRERELRHRLLALLLARGPGLGCLVGGAGTGSDVLGAGNSKMAVGSGHGEAGQSQTMTGSEIRGDGRENMKTGSDVATSGNGHIDRENEKIKTGSGIPATGGGTGDPRGADKQTGSSVQPTGSDAKTGNGARGTGGGPGRDPIAKTWSENMTTGSGSPETGSGVAKMATVSASNETESSSAKLKAMPSSCSDRERCGLEGRPSWHSRDFGGSSGQSRSREGSERRRPHEEEDGGGRDRKRGHRHREDRGRSRSRSPRRR</sequence>
<evidence type="ECO:0000313" key="3">
    <source>
        <dbReference type="Proteomes" id="UP000002494"/>
    </source>
</evidence>
<dbReference type="FunCoup" id="F1MAF2">
    <property type="interactions" value="846"/>
</dbReference>
<reference evidence="2" key="2">
    <citation type="submission" date="2024-01" db="EMBL/GenBank/DDBJ databases">
        <title>GRCr8: a new rat reference genome assembly contstructed from accurate long reads and long range scaffolding.</title>
        <authorList>
            <person name="Doris P.A."/>
            <person name="Kalbfleisch T."/>
            <person name="Li K."/>
            <person name="Howe K."/>
            <person name="Wood J."/>
        </authorList>
    </citation>
    <scope>NUCLEOTIDE SEQUENCE [LARGE SCALE GENOMIC DNA]</scope>
    <source>
        <strain evidence="2">Brown Norway</strain>
    </source>
</reference>
<accession>F1MAF2</accession>
<dbReference type="CTD" id="8227"/>
<dbReference type="AGR" id="RGD:1564640"/>
<evidence type="ECO:0000256" key="1">
    <source>
        <dbReference type="SAM" id="MobiDB-lite"/>
    </source>
</evidence>
<dbReference type="RefSeq" id="XP_006249062.1">
    <property type="nucleotide sequence ID" value="XM_006249000.4"/>
</dbReference>
<dbReference type="PANTHER" id="PTHR12484">
    <property type="entry name" value="B-LYMPHOCYTE ANTIGEN-RELATED"/>
    <property type="match status" value="1"/>
</dbReference>
<dbReference type="GO" id="GO:0043484">
    <property type="term" value="P:regulation of RNA splicing"/>
    <property type="evidence" value="ECO:0000266"/>
    <property type="project" value="RGD"/>
</dbReference>
<dbReference type="Bgee" id="ENSRNOG00000028211">
    <property type="expression patterns" value="Expressed in thymus and 20 other cell types or tissues"/>
</dbReference>
<dbReference type="SUPFAM" id="SSF54928">
    <property type="entry name" value="RNA-binding domain, RBD"/>
    <property type="match status" value="1"/>
</dbReference>
<dbReference type="Pfam" id="PF25015">
    <property type="entry name" value="RBD_AKAP-17A"/>
    <property type="match status" value="1"/>
</dbReference>
<feature type="compositionally biased region" description="Polar residues" evidence="1">
    <location>
        <begin position="524"/>
        <end position="534"/>
    </location>
</feature>
<dbReference type="Proteomes" id="UP000002494">
    <property type="component" value="Chromosome 12"/>
</dbReference>
<dbReference type="eggNOG" id="KOG2891">
    <property type="taxonomic scope" value="Eukaryota"/>
</dbReference>
<dbReference type="InterPro" id="IPR012677">
    <property type="entry name" value="Nucleotide-bd_a/b_plait_sf"/>
</dbReference>
<dbReference type="KEGG" id="rno:288526"/>
<dbReference type="jPOST" id="F1MAF2"/>
<dbReference type="InParanoid" id="F1MAF2"/>
<dbReference type="Ensembl" id="ENSRNOT00000037829.6">
    <property type="protein sequence ID" value="ENSRNOP00000032594.4"/>
    <property type="gene ID" value="ENSRNOG00000028211.7"/>
</dbReference>
<dbReference type="GO" id="GO:0005634">
    <property type="term" value="C:nucleus"/>
    <property type="evidence" value="ECO:0000266"/>
    <property type="project" value="RGD"/>
</dbReference>
<feature type="compositionally biased region" description="Basic and acidic residues" evidence="1">
    <location>
        <begin position="670"/>
        <end position="689"/>
    </location>
</feature>
<evidence type="ECO:0000313" key="4">
    <source>
        <dbReference type="RGD" id="1564640"/>
    </source>
</evidence>
<dbReference type="IntAct" id="F1MAF2">
    <property type="interactions" value="6"/>
</dbReference>
<reference evidence="2" key="3">
    <citation type="submission" date="2025-08" db="UniProtKB">
        <authorList>
            <consortium name="Ensembl"/>
        </authorList>
    </citation>
    <scope>IDENTIFICATION</scope>
    <source>
        <strain evidence="2">Brown Norway</strain>
    </source>
</reference>
<feature type="compositionally biased region" description="Basic residues" evidence="1">
    <location>
        <begin position="337"/>
        <end position="350"/>
    </location>
</feature>
<dbReference type="GO" id="GO:0051018">
    <property type="term" value="F:protein kinase A binding"/>
    <property type="evidence" value="ECO:0000266"/>
    <property type="project" value="RGD"/>
</dbReference>
<dbReference type="GeneID" id="288526"/>
<dbReference type="InterPro" id="IPR035979">
    <property type="entry name" value="RBD_domain_sf"/>
</dbReference>
<dbReference type="OrthoDB" id="1918237at2759"/>
<feature type="region of interest" description="Disordered" evidence="1">
    <location>
        <begin position="405"/>
        <end position="426"/>
    </location>
</feature>
<dbReference type="GeneTree" id="ENSGT00440000039314"/>
<dbReference type="OMA" id="HMNELKP"/>
<feature type="compositionally biased region" description="Basic and acidic residues" evidence="1">
    <location>
        <begin position="293"/>
        <end position="336"/>
    </location>
</feature>
<feature type="compositionally biased region" description="Gly residues" evidence="1">
    <location>
        <begin position="583"/>
        <end position="592"/>
    </location>
</feature>
<feature type="compositionally biased region" description="Basic and acidic residues" evidence="1">
    <location>
        <begin position="536"/>
        <end position="545"/>
    </location>
</feature>
<evidence type="ECO:0000313" key="2">
    <source>
        <dbReference type="Ensembl" id="ENSRNOP00000032594.4"/>
    </source>
</evidence>
<evidence type="ECO:0007829" key="5">
    <source>
        <dbReference type="PubMed" id="22673903"/>
    </source>
</evidence>
<dbReference type="GO" id="GO:0016607">
    <property type="term" value="C:nuclear speck"/>
    <property type="evidence" value="ECO:0000266"/>
    <property type="project" value="RGD"/>
</dbReference>
<dbReference type="GO" id="GO:0005829">
    <property type="term" value="C:cytosol"/>
    <property type="evidence" value="ECO:0000266"/>
    <property type="project" value="RGD"/>
</dbReference>
<name>F1MAF2_RAT</name>
<proteinExistence type="evidence at protein level"/>
<dbReference type="GlyGen" id="F1MAF2">
    <property type="glycosylation" value="1 site"/>
</dbReference>
<dbReference type="RefSeq" id="XP_006249060.1">
    <property type="nucleotide sequence ID" value="XM_006248998.4"/>
</dbReference>
<keyword evidence="3" id="KW-1185">Reference proteome</keyword>
<dbReference type="GO" id="GO:0003676">
    <property type="term" value="F:nucleic acid binding"/>
    <property type="evidence" value="ECO:0007669"/>
    <property type="project" value="InterPro"/>
</dbReference>
<reference evidence="2" key="4">
    <citation type="submission" date="2025-09" db="UniProtKB">
        <authorList>
            <consortium name="Ensembl"/>
        </authorList>
    </citation>
    <scope>IDENTIFICATION</scope>
    <source>
        <strain evidence="2">Brown Norway</strain>
    </source>
</reference>
<dbReference type="Gene3D" id="3.30.70.330">
    <property type="match status" value="1"/>
</dbReference>
<feature type="region of interest" description="Disordered" evidence="1">
    <location>
        <begin position="38"/>
        <end position="60"/>
    </location>
</feature>
<feature type="compositionally biased region" description="Pro residues" evidence="1">
    <location>
        <begin position="38"/>
        <end position="56"/>
    </location>
</feature>
<dbReference type="RefSeq" id="NP_001120718.2">
    <property type="nucleotide sequence ID" value="NM_001127246.2"/>
</dbReference>
<feature type="region of interest" description="Disordered" evidence="1">
    <location>
        <begin position="293"/>
        <end position="374"/>
    </location>
</feature>
<dbReference type="PaxDb" id="10116-ENSRNOP00000032594"/>
<feature type="compositionally biased region" description="Polar residues" evidence="1">
    <location>
        <begin position="623"/>
        <end position="634"/>
    </location>
</feature>
<reference evidence="5" key="1">
    <citation type="journal article" date="2012" name="Nat. Commun.">
        <title>Quantitative maps of protein phosphorylation sites across 14 different rat organs and tissues.</title>
        <authorList>
            <person name="Lundby A."/>
            <person name="Secher A."/>
            <person name="Lage K."/>
            <person name="Nordsborg N.B."/>
            <person name="Dmytriyev A."/>
            <person name="Lundby C."/>
            <person name="Olsen J.V."/>
        </authorList>
    </citation>
    <scope>IDENTIFICATION BY MASS SPECTROMETRY [LARGE SCALE ANALYSIS]</scope>
</reference>
<feature type="compositionally biased region" description="Polar residues" evidence="1">
    <location>
        <begin position="566"/>
        <end position="579"/>
    </location>
</feature>
<gene>
    <name evidence="2 4" type="primary">Akap17a</name>
</gene>
<organism evidence="2 3">
    <name type="scientific">Rattus norvegicus</name>
    <name type="common">Rat</name>
    <dbReference type="NCBI Taxonomy" id="10116"/>
    <lineage>
        <taxon>Eukaryota</taxon>
        <taxon>Metazoa</taxon>
        <taxon>Chordata</taxon>
        <taxon>Craniata</taxon>
        <taxon>Vertebrata</taxon>
        <taxon>Euteleostomi</taxon>
        <taxon>Mammalia</taxon>
        <taxon>Eutheria</taxon>
        <taxon>Euarchontoglires</taxon>
        <taxon>Glires</taxon>
        <taxon>Rodentia</taxon>
        <taxon>Myomorpha</taxon>
        <taxon>Muroidea</taxon>
        <taxon>Muridae</taxon>
        <taxon>Murinae</taxon>
        <taxon>Rattus</taxon>
    </lineage>
</organism>
<dbReference type="AlphaFoldDB" id="F1MAF2"/>
<dbReference type="RefSeq" id="XP_006249061.1">
    <property type="nucleotide sequence ID" value="XM_006248999.4"/>
</dbReference>
<feature type="region of interest" description="Disordered" evidence="1">
    <location>
        <begin position="497"/>
        <end position="712"/>
    </location>
</feature>
<feature type="compositionally biased region" description="Low complexity" evidence="1">
    <location>
        <begin position="605"/>
        <end position="616"/>
    </location>
</feature>
<dbReference type="RGD" id="1564640">
    <property type="gene designation" value="Akap17a"/>
</dbReference>